<dbReference type="PANTHER" id="PTHR13490">
    <property type="entry name" value="MITOCHONDRIAL 28S RIBOSOMAL PROTEIN S28"/>
    <property type="match status" value="1"/>
</dbReference>
<dbReference type="KEGG" id="lel:PVL30_001511"/>
<dbReference type="GO" id="GO:0032543">
    <property type="term" value="P:mitochondrial translation"/>
    <property type="evidence" value="ECO:0007669"/>
    <property type="project" value="InterPro"/>
</dbReference>
<proteinExistence type="predicted"/>
<dbReference type="GeneID" id="5234062"/>
<dbReference type="InParanoid" id="A5DW05"/>
<dbReference type="OMA" id="YRQEYKP"/>
<keyword evidence="3" id="KW-1185">Reference proteome</keyword>
<dbReference type="OrthoDB" id="283424at2759"/>
<protein>
    <recommendedName>
        <fullName evidence="1">Small ribosomal subunit protein mS35 mitochondrial conserved domain-containing protein</fullName>
    </recommendedName>
</protein>
<evidence type="ECO:0000259" key="1">
    <source>
        <dbReference type="Pfam" id="PF10213"/>
    </source>
</evidence>
<reference evidence="2 3" key="1">
    <citation type="journal article" date="2009" name="Nature">
        <title>Evolution of pathogenicity and sexual reproduction in eight Candida genomes.</title>
        <authorList>
            <person name="Butler G."/>
            <person name="Rasmussen M.D."/>
            <person name="Lin M.F."/>
            <person name="Santos M.A."/>
            <person name="Sakthikumar S."/>
            <person name="Munro C.A."/>
            <person name="Rheinbay E."/>
            <person name="Grabherr M."/>
            <person name="Forche A."/>
            <person name="Reedy J.L."/>
            <person name="Agrafioti I."/>
            <person name="Arnaud M.B."/>
            <person name="Bates S."/>
            <person name="Brown A.J."/>
            <person name="Brunke S."/>
            <person name="Costanzo M.C."/>
            <person name="Fitzpatrick D.A."/>
            <person name="de Groot P.W."/>
            <person name="Harris D."/>
            <person name="Hoyer L.L."/>
            <person name="Hube B."/>
            <person name="Klis F.M."/>
            <person name="Kodira C."/>
            <person name="Lennard N."/>
            <person name="Logue M.E."/>
            <person name="Martin R."/>
            <person name="Neiman A.M."/>
            <person name="Nikolaou E."/>
            <person name="Quail M.A."/>
            <person name="Quinn J."/>
            <person name="Santos M.C."/>
            <person name="Schmitzberger F.F."/>
            <person name="Sherlock G."/>
            <person name="Shah P."/>
            <person name="Silverstein K.A."/>
            <person name="Skrzypek M.S."/>
            <person name="Soll D."/>
            <person name="Staggs R."/>
            <person name="Stansfield I."/>
            <person name="Stumpf M.P."/>
            <person name="Sudbery P.E."/>
            <person name="Srikantha T."/>
            <person name="Zeng Q."/>
            <person name="Berman J."/>
            <person name="Berriman M."/>
            <person name="Heitman J."/>
            <person name="Gow N.A."/>
            <person name="Lorenz M.C."/>
            <person name="Birren B.W."/>
            <person name="Kellis M."/>
            <person name="Cuomo C.A."/>
        </authorList>
    </citation>
    <scope>NUCLEOTIDE SEQUENCE [LARGE SCALE GENOMIC DNA]</scope>
    <source>
        <strain evidence="3">ATCC 11503 / BCRC 21390 / CBS 2605 / JCM 1781 / NBRC 1676 / NRRL YB-4239</strain>
    </source>
</reference>
<dbReference type="PANTHER" id="PTHR13490:SF0">
    <property type="entry name" value="SMALL RIBOSOMAL SUBUNIT PROTEIN MS35"/>
    <property type="match status" value="1"/>
</dbReference>
<evidence type="ECO:0000313" key="3">
    <source>
        <dbReference type="Proteomes" id="UP000001996"/>
    </source>
</evidence>
<dbReference type="eggNOG" id="KOG3933">
    <property type="taxonomic scope" value="Eukaryota"/>
</dbReference>
<dbReference type="EMBL" id="CH981525">
    <property type="protein sequence ID" value="EDK43363.1"/>
    <property type="molecule type" value="Genomic_DNA"/>
</dbReference>
<sequence>MRSVNACRQVPLRLRSYSTAKGTRSPSGYSRDKSPDLFLNPHAWEGLPADQIFQLHQVRKQYMGDAYNPTNEERTAILSTINSLSPQKPPLDYSFEIENFKERLMNNTPMNQRGLPQKLSNQYVISRGDLPHNKRRIENLTRISAFEMPLLAKYRQPYQPASKKEAPLKLTYQSDFKADTTSEYNRLVKLSVKLEDLGLTKEQEHKFKILSGDKFNHDNNTFNLKSKRYPEAAQNVKWLVSTFNRLLTESKDLSKETFSDIPLDKRHMKQLIRKKANSFPEEWKRPQDAPISRHFIVDRLVSMTTEIIDKKELKNVSP</sequence>
<accession>A5DW05</accession>
<gene>
    <name evidence="2" type="ORF">LELG_01541</name>
</gene>
<dbReference type="InterPro" id="IPR019349">
    <property type="entry name" value="Ribosomal_mS35_mit"/>
</dbReference>
<organism evidence="2 3">
    <name type="scientific">Lodderomyces elongisporus (strain ATCC 11503 / CBS 2605 / JCM 1781 / NBRC 1676 / NRRL YB-4239)</name>
    <name type="common">Yeast</name>
    <name type="synonym">Saccharomyces elongisporus</name>
    <dbReference type="NCBI Taxonomy" id="379508"/>
    <lineage>
        <taxon>Eukaryota</taxon>
        <taxon>Fungi</taxon>
        <taxon>Dikarya</taxon>
        <taxon>Ascomycota</taxon>
        <taxon>Saccharomycotina</taxon>
        <taxon>Pichiomycetes</taxon>
        <taxon>Debaryomycetaceae</taxon>
        <taxon>Candida/Lodderomyces clade</taxon>
        <taxon>Lodderomyces</taxon>
    </lineage>
</organism>
<dbReference type="InterPro" id="IPR039848">
    <property type="entry name" value="Ribosomal_mS35_mt"/>
</dbReference>
<evidence type="ECO:0000313" key="2">
    <source>
        <dbReference type="EMBL" id="EDK43363.1"/>
    </source>
</evidence>
<dbReference type="VEuPathDB" id="FungiDB:LELG_01541"/>
<dbReference type="GO" id="GO:0005763">
    <property type="term" value="C:mitochondrial small ribosomal subunit"/>
    <property type="evidence" value="ECO:0007669"/>
    <property type="project" value="TreeGrafter"/>
</dbReference>
<name>A5DW05_LODEL</name>
<dbReference type="Proteomes" id="UP000001996">
    <property type="component" value="Unassembled WGS sequence"/>
</dbReference>
<dbReference type="Pfam" id="PF10213">
    <property type="entry name" value="MRP-S28"/>
    <property type="match status" value="1"/>
</dbReference>
<dbReference type="FunCoup" id="A5DW05">
    <property type="interactions" value="142"/>
</dbReference>
<feature type="domain" description="Small ribosomal subunit protein mS35 mitochondrial conserved" evidence="1">
    <location>
        <begin position="157"/>
        <end position="284"/>
    </location>
</feature>
<dbReference type="HOGENOM" id="CLU_943997_0_0_1"/>
<dbReference type="AlphaFoldDB" id="A5DW05"/>
<dbReference type="GO" id="GO:0003735">
    <property type="term" value="F:structural constituent of ribosome"/>
    <property type="evidence" value="ECO:0007669"/>
    <property type="project" value="InterPro"/>
</dbReference>
<dbReference type="STRING" id="379508.A5DW05"/>